<keyword evidence="2" id="KW-0175">Coiled coil</keyword>
<dbReference type="Gene3D" id="2.40.50.100">
    <property type="match status" value="1"/>
</dbReference>
<sequence>QAQAQLDAMKSELARQEFLLNQSVLTSPIDGVITARLLQVGDMASPNTPVFKLAENTKKWVRVYVNERDLGKIYNGMDANVTTDTYKNKPIHGTIGYISSVA</sequence>
<dbReference type="SUPFAM" id="SSF111369">
    <property type="entry name" value="HlyD-like secretion proteins"/>
    <property type="match status" value="1"/>
</dbReference>
<organism evidence="3">
    <name type="scientific">human gut metagenome</name>
    <dbReference type="NCBI Taxonomy" id="408170"/>
    <lineage>
        <taxon>unclassified sequences</taxon>
        <taxon>metagenomes</taxon>
        <taxon>organismal metagenomes</taxon>
    </lineage>
</organism>
<evidence type="ECO:0000313" key="3">
    <source>
        <dbReference type="EMBL" id="ETJ39451.1"/>
    </source>
</evidence>
<gene>
    <name evidence="3" type="ORF">Q604_UNBC06682G0001</name>
</gene>
<name>W1YAQ5_9ZZZZ</name>
<evidence type="ECO:0000256" key="1">
    <source>
        <dbReference type="ARBA" id="ARBA00004196"/>
    </source>
</evidence>
<dbReference type="PANTHER" id="PTHR32347">
    <property type="entry name" value="EFFLUX SYSTEM COMPONENT YKNX-RELATED"/>
    <property type="match status" value="1"/>
</dbReference>
<evidence type="ECO:0000256" key="2">
    <source>
        <dbReference type="ARBA" id="ARBA00023054"/>
    </source>
</evidence>
<reference evidence="3" key="1">
    <citation type="submission" date="2013-12" db="EMBL/GenBank/DDBJ databases">
        <title>A Varibaculum cambriense genome reconstructed from a premature infant gut community with otherwise low bacterial novelty that shifts toward anaerobic metabolism during the third week of life.</title>
        <authorList>
            <person name="Brown C.T."/>
            <person name="Sharon I."/>
            <person name="Thomas B.C."/>
            <person name="Castelle C.J."/>
            <person name="Morowitz M.J."/>
            <person name="Banfield J.F."/>
        </authorList>
    </citation>
    <scope>NUCLEOTIDE SEQUENCE</scope>
</reference>
<feature type="non-terminal residue" evidence="3">
    <location>
        <position position="102"/>
    </location>
</feature>
<comment type="subcellular location">
    <subcellularLocation>
        <location evidence="1">Cell envelope</location>
    </subcellularLocation>
</comment>
<proteinExistence type="predicted"/>
<dbReference type="PANTHER" id="PTHR32347:SF23">
    <property type="entry name" value="BLL5650 PROTEIN"/>
    <property type="match status" value="1"/>
</dbReference>
<dbReference type="AlphaFoldDB" id="W1YAQ5"/>
<dbReference type="InterPro" id="IPR050465">
    <property type="entry name" value="UPF0194_transport"/>
</dbReference>
<accession>W1YAQ5</accession>
<comment type="caution">
    <text evidence="3">The sequence shown here is derived from an EMBL/GenBank/DDBJ whole genome shotgun (WGS) entry which is preliminary data.</text>
</comment>
<dbReference type="EMBL" id="AZMM01006682">
    <property type="protein sequence ID" value="ETJ39451.1"/>
    <property type="molecule type" value="Genomic_DNA"/>
</dbReference>
<dbReference type="GO" id="GO:0030313">
    <property type="term" value="C:cell envelope"/>
    <property type="evidence" value="ECO:0007669"/>
    <property type="project" value="UniProtKB-SubCell"/>
</dbReference>
<protein>
    <submittedName>
        <fullName evidence="3">Secretion protein HlyD family protein</fullName>
    </submittedName>
</protein>
<feature type="non-terminal residue" evidence="3">
    <location>
        <position position="1"/>
    </location>
</feature>
<dbReference type="Gene3D" id="2.40.30.170">
    <property type="match status" value="1"/>
</dbReference>